<dbReference type="Gene3D" id="1.10.287.130">
    <property type="match status" value="1"/>
</dbReference>
<dbReference type="AlphaFoldDB" id="A0A2N3HZD8"/>
<dbReference type="SUPFAM" id="SSF55874">
    <property type="entry name" value="ATPase domain of HSP90 chaperone/DNA topoisomerase II/histidine kinase"/>
    <property type="match status" value="1"/>
</dbReference>
<evidence type="ECO:0000256" key="11">
    <source>
        <dbReference type="SAM" id="Phobius"/>
    </source>
</evidence>
<dbReference type="SUPFAM" id="SSF55785">
    <property type="entry name" value="PYP-like sensor domain (PAS domain)"/>
    <property type="match status" value="1"/>
</dbReference>
<evidence type="ECO:0000256" key="10">
    <source>
        <dbReference type="ARBA" id="ARBA00068150"/>
    </source>
</evidence>
<evidence type="ECO:0000256" key="2">
    <source>
        <dbReference type="ARBA" id="ARBA00012438"/>
    </source>
</evidence>
<dbReference type="FunFam" id="3.30.565.10:FF:000010">
    <property type="entry name" value="Sensor histidine kinase RcsC"/>
    <property type="match status" value="1"/>
</dbReference>
<keyword evidence="14" id="KW-1185">Reference proteome</keyword>
<dbReference type="FunFam" id="1.10.287.130:FF:000002">
    <property type="entry name" value="Two-component osmosensing histidine kinase"/>
    <property type="match status" value="1"/>
</dbReference>
<dbReference type="InterPro" id="IPR036890">
    <property type="entry name" value="HATPase_C_sf"/>
</dbReference>
<keyword evidence="7" id="KW-0067">ATP-binding</keyword>
<evidence type="ECO:0000256" key="3">
    <source>
        <dbReference type="ARBA" id="ARBA00022553"/>
    </source>
</evidence>
<dbReference type="Gene3D" id="3.30.450.20">
    <property type="entry name" value="PAS domain"/>
    <property type="match status" value="1"/>
</dbReference>
<organism evidence="13 14">
    <name type="scientific">Labilibaculum filiforme</name>
    <dbReference type="NCBI Taxonomy" id="1940526"/>
    <lineage>
        <taxon>Bacteria</taxon>
        <taxon>Pseudomonadati</taxon>
        <taxon>Bacteroidota</taxon>
        <taxon>Bacteroidia</taxon>
        <taxon>Marinilabiliales</taxon>
        <taxon>Marinifilaceae</taxon>
        <taxon>Labilibaculum</taxon>
    </lineage>
</organism>
<sequence length="608" mass="69808">MANYFSIFNSKDMLTEKIGCNKITLSFQEGTEVLFRKTYFTNSILQLRIAIVLVMFLYGLFGFLDLLIFPQYVDFFHAIRFYIVIPLNVCILLLSYTKLFEKIWQLVITFDYVLGGVGIIFMVLLEPKVHTYYSGMMLIFFSGYLFLKLRFLWATLGGWLILLIFNLLSIFYSHSSLETIISSNFFFVSANLIGMFAAYYMELQNRRNFFLNRKLDRDKLTVEEQNKILEQTVVERTKELIGAKNATEVINANITSIIEGTGDSIWAVNREYEILYLNQVFKEEFYQAFGLRLDAGDCIIDHLPDSIRSKWIARYNKALANEQFTVEDKFELENGHIYFEATMNPIIKSGKVVGVSCFGSDITYRKLAELELVKAKEQAEESDKLKSAFLANMSHEIRTPMNGILGFSELLKEPDLSAETQKEYINIIEESGNRMLIIINDIIDISKIEAGLMDVHMSDVNVYQSIEYIYSFFKPEAESKGLQLIRTIPEQGAIVSLKTDKEKLYAILINLVKNAIKYTFKGAIEFGFIITAGNVQFYVKDTGIGITEEKQERIFERFIQADVSTTRVHEGAGLGLAISKAFIEMMKGEIWLESKLNEGSTFYFTLPL</sequence>
<dbReference type="CDD" id="cd00082">
    <property type="entry name" value="HisKA"/>
    <property type="match status" value="1"/>
</dbReference>
<dbReference type="Pfam" id="PF00512">
    <property type="entry name" value="HisKA"/>
    <property type="match status" value="1"/>
</dbReference>
<dbReference type="GO" id="GO:0000155">
    <property type="term" value="F:phosphorelay sensor kinase activity"/>
    <property type="evidence" value="ECO:0007669"/>
    <property type="project" value="InterPro"/>
</dbReference>
<dbReference type="InterPro" id="IPR005467">
    <property type="entry name" value="His_kinase_dom"/>
</dbReference>
<keyword evidence="6" id="KW-0418">Kinase</keyword>
<keyword evidence="3" id="KW-0597">Phosphoprotein</keyword>
<dbReference type="EC" id="2.7.13.3" evidence="2"/>
<dbReference type="PRINTS" id="PR00344">
    <property type="entry name" value="BCTRLSENSOR"/>
</dbReference>
<dbReference type="InterPro" id="IPR035965">
    <property type="entry name" value="PAS-like_dom_sf"/>
</dbReference>
<dbReference type="Proteomes" id="UP000233535">
    <property type="component" value="Unassembled WGS sequence"/>
</dbReference>
<dbReference type="Gene3D" id="3.30.565.10">
    <property type="entry name" value="Histidine kinase-like ATPase, C-terminal domain"/>
    <property type="match status" value="1"/>
</dbReference>
<feature type="transmembrane region" description="Helical" evidence="11">
    <location>
        <begin position="180"/>
        <end position="201"/>
    </location>
</feature>
<proteinExistence type="predicted"/>
<evidence type="ECO:0000256" key="7">
    <source>
        <dbReference type="ARBA" id="ARBA00022840"/>
    </source>
</evidence>
<gene>
    <name evidence="13" type="ORF">BZG02_08650</name>
</gene>
<dbReference type="SMART" id="SM00388">
    <property type="entry name" value="HisKA"/>
    <property type="match status" value="1"/>
</dbReference>
<keyword evidence="11" id="KW-0812">Transmembrane</keyword>
<evidence type="ECO:0000256" key="1">
    <source>
        <dbReference type="ARBA" id="ARBA00000085"/>
    </source>
</evidence>
<dbReference type="PANTHER" id="PTHR43711">
    <property type="entry name" value="TWO-COMPONENT HISTIDINE KINASE"/>
    <property type="match status" value="1"/>
</dbReference>
<feature type="domain" description="Histidine kinase" evidence="12">
    <location>
        <begin position="392"/>
        <end position="608"/>
    </location>
</feature>
<name>A0A2N3HZD8_9BACT</name>
<feature type="transmembrane region" description="Helical" evidence="11">
    <location>
        <begin position="75"/>
        <end position="96"/>
    </location>
</feature>
<dbReference type="PROSITE" id="PS50109">
    <property type="entry name" value="HIS_KIN"/>
    <property type="match status" value="1"/>
</dbReference>
<evidence type="ECO:0000313" key="14">
    <source>
        <dbReference type="Proteomes" id="UP000233535"/>
    </source>
</evidence>
<dbReference type="PANTHER" id="PTHR43711:SF31">
    <property type="entry name" value="HISTIDINE KINASE"/>
    <property type="match status" value="1"/>
</dbReference>
<evidence type="ECO:0000256" key="5">
    <source>
        <dbReference type="ARBA" id="ARBA00022741"/>
    </source>
</evidence>
<reference evidence="13 14" key="1">
    <citation type="journal article" date="2017" name="Front. Microbiol.">
        <title>Labilibaculum manganireducens gen. nov., sp. nov. and Labilibaculum filiforme sp. nov., Novel Bacteroidetes Isolated from Subsurface Sediments of the Baltic Sea.</title>
        <authorList>
            <person name="Vandieken V."/>
            <person name="Marshall I.P."/>
            <person name="Niemann H."/>
            <person name="Engelen B."/>
            <person name="Cypionka H."/>
        </authorList>
    </citation>
    <scope>NUCLEOTIDE SEQUENCE [LARGE SCALE GENOMIC DNA]</scope>
    <source>
        <strain evidence="13 14">59.16B</strain>
    </source>
</reference>
<feature type="transmembrane region" description="Helical" evidence="11">
    <location>
        <begin position="103"/>
        <end position="125"/>
    </location>
</feature>
<comment type="caution">
    <text evidence="13">The sequence shown here is derived from an EMBL/GenBank/DDBJ whole genome shotgun (WGS) entry which is preliminary data.</text>
</comment>
<dbReference type="InterPro" id="IPR003594">
    <property type="entry name" value="HATPase_dom"/>
</dbReference>
<accession>A0A2N3HZD8</accession>
<dbReference type="EMBL" id="MVDD01000005">
    <property type="protein sequence ID" value="PKQ63438.1"/>
    <property type="molecule type" value="Genomic_DNA"/>
</dbReference>
<protein>
    <recommendedName>
        <fullName evidence="10">Sensory/regulatory protein RpfC</fullName>
        <ecNumber evidence="2">2.7.13.3</ecNumber>
    </recommendedName>
</protein>
<evidence type="ECO:0000256" key="8">
    <source>
        <dbReference type="ARBA" id="ARBA00023012"/>
    </source>
</evidence>
<evidence type="ECO:0000256" key="6">
    <source>
        <dbReference type="ARBA" id="ARBA00022777"/>
    </source>
</evidence>
<evidence type="ECO:0000259" key="12">
    <source>
        <dbReference type="PROSITE" id="PS50109"/>
    </source>
</evidence>
<keyword evidence="11" id="KW-0472">Membrane</keyword>
<feature type="transmembrane region" description="Helical" evidence="11">
    <location>
        <begin position="45"/>
        <end position="69"/>
    </location>
</feature>
<dbReference type="CDD" id="cd16922">
    <property type="entry name" value="HATPase_EvgS-ArcB-TorS-like"/>
    <property type="match status" value="1"/>
</dbReference>
<dbReference type="SMART" id="SM00387">
    <property type="entry name" value="HATPase_c"/>
    <property type="match status" value="1"/>
</dbReference>
<keyword evidence="5" id="KW-0547">Nucleotide-binding</keyword>
<dbReference type="InterPro" id="IPR004358">
    <property type="entry name" value="Sig_transdc_His_kin-like_C"/>
</dbReference>
<evidence type="ECO:0000256" key="4">
    <source>
        <dbReference type="ARBA" id="ARBA00022679"/>
    </source>
</evidence>
<comment type="catalytic activity">
    <reaction evidence="1">
        <text>ATP + protein L-histidine = ADP + protein N-phospho-L-histidine.</text>
        <dbReference type="EC" id="2.7.13.3"/>
    </reaction>
</comment>
<dbReference type="SUPFAM" id="SSF47384">
    <property type="entry name" value="Homodimeric domain of signal transducing histidine kinase"/>
    <property type="match status" value="1"/>
</dbReference>
<evidence type="ECO:0000256" key="9">
    <source>
        <dbReference type="ARBA" id="ARBA00064003"/>
    </source>
</evidence>
<feature type="transmembrane region" description="Helical" evidence="11">
    <location>
        <begin position="154"/>
        <end position="174"/>
    </location>
</feature>
<dbReference type="Pfam" id="PF02518">
    <property type="entry name" value="HATPase_c"/>
    <property type="match status" value="1"/>
</dbReference>
<keyword evidence="4" id="KW-0808">Transferase</keyword>
<keyword evidence="11" id="KW-1133">Transmembrane helix</keyword>
<keyword evidence="8" id="KW-0902">Two-component regulatory system</keyword>
<dbReference type="InterPro" id="IPR003661">
    <property type="entry name" value="HisK_dim/P_dom"/>
</dbReference>
<comment type="subunit">
    <text evidence="9">At low DSF concentrations, interacts with RpfF.</text>
</comment>
<dbReference type="GO" id="GO:0005524">
    <property type="term" value="F:ATP binding"/>
    <property type="evidence" value="ECO:0007669"/>
    <property type="project" value="UniProtKB-KW"/>
</dbReference>
<evidence type="ECO:0000313" key="13">
    <source>
        <dbReference type="EMBL" id="PKQ63438.1"/>
    </source>
</evidence>
<dbReference type="InterPro" id="IPR050736">
    <property type="entry name" value="Sensor_HK_Regulatory"/>
</dbReference>
<dbReference type="InterPro" id="IPR036097">
    <property type="entry name" value="HisK_dim/P_sf"/>
</dbReference>